<feature type="region of interest" description="Disordered" evidence="1">
    <location>
        <begin position="324"/>
        <end position="380"/>
    </location>
</feature>
<feature type="compositionally biased region" description="Polar residues" evidence="1">
    <location>
        <begin position="183"/>
        <end position="197"/>
    </location>
</feature>
<gene>
    <name evidence="2" type="ORF">QC762_115858</name>
</gene>
<dbReference type="EMBL" id="JAFFHA010000001">
    <property type="protein sequence ID" value="KAK4660061.1"/>
    <property type="molecule type" value="Genomic_DNA"/>
</dbReference>
<feature type="compositionally biased region" description="Polar residues" evidence="1">
    <location>
        <begin position="414"/>
        <end position="426"/>
    </location>
</feature>
<feature type="compositionally biased region" description="Polar residues" evidence="1">
    <location>
        <begin position="509"/>
        <end position="521"/>
    </location>
</feature>
<protein>
    <submittedName>
        <fullName evidence="2">Uncharacterized protein</fullName>
    </submittedName>
</protein>
<evidence type="ECO:0000256" key="1">
    <source>
        <dbReference type="SAM" id="MobiDB-lite"/>
    </source>
</evidence>
<dbReference type="RefSeq" id="XP_062749031.1">
    <property type="nucleotide sequence ID" value="XM_062886001.1"/>
</dbReference>
<evidence type="ECO:0000313" key="2">
    <source>
        <dbReference type="EMBL" id="KAK4660061.1"/>
    </source>
</evidence>
<feature type="compositionally biased region" description="Acidic residues" evidence="1">
    <location>
        <begin position="147"/>
        <end position="178"/>
    </location>
</feature>
<proteinExistence type="predicted"/>
<reference evidence="2 3" key="1">
    <citation type="journal article" date="2023" name="bioRxiv">
        <title>High-quality genome assemblies of four members of thePodospora anserinaspecies complex.</title>
        <authorList>
            <person name="Ament-Velasquez S.L."/>
            <person name="Vogan A.A."/>
            <person name="Wallerman O."/>
            <person name="Hartmann F."/>
            <person name="Gautier V."/>
            <person name="Silar P."/>
            <person name="Giraud T."/>
            <person name="Johannesson H."/>
        </authorList>
    </citation>
    <scope>NUCLEOTIDE SEQUENCE [LARGE SCALE GENOMIC DNA]</scope>
    <source>
        <strain evidence="2 3">CBS 415.72m</strain>
    </source>
</reference>
<evidence type="ECO:0000313" key="3">
    <source>
        <dbReference type="Proteomes" id="UP001323405"/>
    </source>
</evidence>
<feature type="compositionally biased region" description="Basic and acidic residues" evidence="1">
    <location>
        <begin position="126"/>
        <end position="135"/>
    </location>
</feature>
<comment type="caution">
    <text evidence="2">The sequence shown here is derived from an EMBL/GenBank/DDBJ whole genome shotgun (WGS) entry which is preliminary data.</text>
</comment>
<feature type="compositionally biased region" description="Low complexity" evidence="1">
    <location>
        <begin position="574"/>
        <end position="596"/>
    </location>
</feature>
<feature type="compositionally biased region" description="Polar residues" evidence="1">
    <location>
        <begin position="456"/>
        <end position="477"/>
    </location>
</feature>
<dbReference type="Proteomes" id="UP001323405">
    <property type="component" value="Unassembled WGS sequence"/>
</dbReference>
<sequence>MGPPIPISQAARKVYNGIEYFYGFPNSEQVFVLNLNTKLRMFTKTNAWGTVSRSEFKEYISLYPRLYQVANTSRDRIQQWLNVGYNRANFESWGPDFHAFLRTEAEDQSTNTWVRKPGIPPQAKWLNEEHKERGAAFDIRMGRQVQEEEGDDSVMGPEDEEEVTYQPDDDQNGGEEDVEQARSHVNSSQNGTHATQQPRKRRREEQSTSTLVGTPFPEPMAHHYQLANSSQQQFALRELWNAATGFRTLHSEVLRVAQKLEPGDFLRPLLSHIANSTTLEVGAAEKAARILSELMDHVAKSQAEEGRSGDDEDRIKRARSRAAYEMLPTATPANRLPHRRSQQQQAKHPSLIRKDSQAPEADDNDRSLTVPRERSPSLGYELPDHLAETYQPLFEPSSPIYFGPLNSLAGEASSRPNTAKGAQSNHPHNRGTPAPVPGASSYHRDASIEEFRPAITTGNTGTLNDPQGNPSQAQTAAPHSHHMPVNSIEVPGYLPYHANNKYRPPSQPPSTVSYASGTGASSLHRHPAVVEPAAPPPAFSPPNFGPANRRSTRQASRELWTAQRPNRELPPPATTISTRQTRQSSQQSTLSSSSASHAPLRATAGHPRQATRGNQKGKIRRRVEVEDEDEDEKGLGDGVE</sequence>
<feature type="compositionally biased region" description="Pro residues" evidence="1">
    <location>
        <begin position="533"/>
        <end position="544"/>
    </location>
</feature>
<feature type="region of interest" description="Disordered" evidence="1">
    <location>
        <begin position="411"/>
        <end position="441"/>
    </location>
</feature>
<feature type="region of interest" description="Disordered" evidence="1">
    <location>
        <begin position="456"/>
        <end position="640"/>
    </location>
</feature>
<name>A0ABR0GWC1_9PEZI</name>
<organism evidence="2 3">
    <name type="scientific">Podospora pseudocomata</name>
    <dbReference type="NCBI Taxonomy" id="2093779"/>
    <lineage>
        <taxon>Eukaryota</taxon>
        <taxon>Fungi</taxon>
        <taxon>Dikarya</taxon>
        <taxon>Ascomycota</taxon>
        <taxon>Pezizomycotina</taxon>
        <taxon>Sordariomycetes</taxon>
        <taxon>Sordariomycetidae</taxon>
        <taxon>Sordariales</taxon>
        <taxon>Podosporaceae</taxon>
        <taxon>Podospora</taxon>
    </lineage>
</organism>
<feature type="region of interest" description="Disordered" evidence="1">
    <location>
        <begin position="108"/>
        <end position="220"/>
    </location>
</feature>
<dbReference type="GeneID" id="87905908"/>
<keyword evidence="3" id="KW-1185">Reference proteome</keyword>
<accession>A0ABR0GWC1</accession>